<dbReference type="RefSeq" id="WP_224044254.1">
    <property type="nucleotide sequence ID" value="NZ_CAJZAH010000008.1"/>
</dbReference>
<gene>
    <name evidence="1" type="ORF">LMG21510_04710</name>
</gene>
<dbReference type="Proteomes" id="UP000721236">
    <property type="component" value="Unassembled WGS sequence"/>
</dbReference>
<comment type="caution">
    <text evidence="1">The sequence shown here is derived from an EMBL/GenBank/DDBJ whole genome shotgun (WGS) entry which is preliminary data.</text>
</comment>
<protein>
    <submittedName>
        <fullName evidence="1">Uncharacterized protein</fullName>
    </submittedName>
</protein>
<dbReference type="EMBL" id="CAJZAH010000008">
    <property type="protein sequence ID" value="CAG9182947.1"/>
    <property type="molecule type" value="Genomic_DNA"/>
</dbReference>
<reference evidence="1 2" key="1">
    <citation type="submission" date="2021-08" db="EMBL/GenBank/DDBJ databases">
        <authorList>
            <person name="Peeters C."/>
        </authorList>
    </citation>
    <scope>NUCLEOTIDE SEQUENCE [LARGE SCALE GENOMIC DNA]</scope>
    <source>
        <strain evidence="1 2">LMG 21510</strain>
    </source>
</reference>
<evidence type="ECO:0000313" key="1">
    <source>
        <dbReference type="EMBL" id="CAG9182947.1"/>
    </source>
</evidence>
<proteinExistence type="predicted"/>
<name>A0ABN7ZF96_9BURK</name>
<sequence>MGRQRTIDDASFWRSPAISECTQEDKATLLYLLTSPSSNVIGVYQIVMRVAAAEMGWTPDQLAQVLRRLQEAQLIRFDDKSSYVWVKIWWAHNSAKMAVGQKLRERTLVQISQIPPQWVEEYLADFAKQLPRDLQQALGLLIDGNLSTVAGDLQGRQLSDSVSDRVSDRGGLNTNSINIQNSNFTAAARATPAAGEVSTFARLSTLFDLPAANPAVIAQSTDGRTVVPGVAELELAKIRSIRLSREERGGRG</sequence>
<evidence type="ECO:0000313" key="2">
    <source>
        <dbReference type="Proteomes" id="UP000721236"/>
    </source>
</evidence>
<accession>A0ABN7ZF96</accession>
<organism evidence="1 2">
    <name type="scientific">Cupriavidus respiraculi</name>
    <dbReference type="NCBI Taxonomy" id="195930"/>
    <lineage>
        <taxon>Bacteria</taxon>
        <taxon>Pseudomonadati</taxon>
        <taxon>Pseudomonadota</taxon>
        <taxon>Betaproteobacteria</taxon>
        <taxon>Burkholderiales</taxon>
        <taxon>Burkholderiaceae</taxon>
        <taxon>Cupriavidus</taxon>
    </lineage>
</organism>
<keyword evidence="2" id="KW-1185">Reference proteome</keyword>